<organism evidence="1 2">
    <name type="scientific">Alkalibaculum sporogenes</name>
    <dbReference type="NCBI Taxonomy" id="2655001"/>
    <lineage>
        <taxon>Bacteria</taxon>
        <taxon>Bacillati</taxon>
        <taxon>Bacillota</taxon>
        <taxon>Clostridia</taxon>
        <taxon>Eubacteriales</taxon>
        <taxon>Eubacteriaceae</taxon>
        <taxon>Alkalibaculum</taxon>
    </lineage>
</organism>
<dbReference type="InterPro" id="IPR041289">
    <property type="entry name" value="Bact_RF_family3"/>
</dbReference>
<dbReference type="EMBL" id="WHNX01000013">
    <property type="protein sequence ID" value="MPW26074.1"/>
    <property type="molecule type" value="Genomic_DNA"/>
</dbReference>
<reference evidence="1 2" key="1">
    <citation type="submission" date="2019-10" db="EMBL/GenBank/DDBJ databases">
        <title>Alkalibaculum tamaniensis sp.nov., a new alkaliphilic acetogen, isolated on methoxylated aromatics from a mud volcano.</title>
        <authorList>
            <person name="Khomyakova M.A."/>
            <person name="Merkel A.Y."/>
            <person name="Bonch-Osmolovskaya E.A."/>
            <person name="Slobodkin A.I."/>
        </authorList>
    </citation>
    <scope>NUCLEOTIDE SEQUENCE [LARGE SCALE GENOMIC DNA]</scope>
    <source>
        <strain evidence="1 2">M08DMB</strain>
    </source>
</reference>
<sequence length="385" mass="44109">MMYEIVNDFPNEIIYENEVPCISIYIPTHRYAPDNKQDTILYKNSLKEIEESLKQKYQKIDIKTIMAPLYKLQEDNIFWNNTYDGLAILANSKKCVIYRLQRSVQTLVVVANSFHIKPLIRAFQSADHYQLLGLDRSKFTLYEGNRYGFSEIKLGPDVPRTIEEVLGEEYSQPYLNHGSYGGNAATGGSAMFHGHGSKKEEIEIDIDKFFRYVDKFVLENYSKVYNLPLILVSLGDYHSIFKKISRNPYLVEKGVKESYDSIETDQLKEKVWKEIEPYYIQKTNNLIEEFNRQKSATQGSDILVEVVKAAFENRVKTILVEDEKIISGKINRLTGDLVFGDLNNPENGDVIDDLAKLVLKLGGEVVVLPKARMPSQSGIAAIYRS</sequence>
<accession>A0A6A7K9H2</accession>
<protein>
    <submittedName>
        <fullName evidence="1">Uncharacterized protein</fullName>
    </submittedName>
</protein>
<dbReference type="Pfam" id="PF18845">
    <property type="entry name" value="baeRF_family3"/>
    <property type="match status" value="1"/>
</dbReference>
<dbReference type="Proteomes" id="UP000440004">
    <property type="component" value="Unassembled WGS sequence"/>
</dbReference>
<gene>
    <name evidence="1" type="ORF">GC105_09750</name>
</gene>
<keyword evidence="2" id="KW-1185">Reference proteome</keyword>
<proteinExistence type="predicted"/>
<evidence type="ECO:0000313" key="1">
    <source>
        <dbReference type="EMBL" id="MPW26074.1"/>
    </source>
</evidence>
<evidence type="ECO:0000313" key="2">
    <source>
        <dbReference type="Proteomes" id="UP000440004"/>
    </source>
</evidence>
<comment type="caution">
    <text evidence="1">The sequence shown here is derived from an EMBL/GenBank/DDBJ whole genome shotgun (WGS) entry which is preliminary data.</text>
</comment>
<name>A0A6A7K9H2_9FIRM</name>
<dbReference type="AlphaFoldDB" id="A0A6A7K9H2"/>